<dbReference type="Gene3D" id="2.30.40.10">
    <property type="entry name" value="Urease, subunit C, domain 1"/>
    <property type="match status" value="1"/>
</dbReference>
<dbReference type="CDD" id="cd01317">
    <property type="entry name" value="DHOase_IIa"/>
    <property type="match status" value="1"/>
</dbReference>
<dbReference type="GO" id="GO:0006145">
    <property type="term" value="P:purine nucleobase catabolic process"/>
    <property type="evidence" value="ECO:0007669"/>
    <property type="project" value="TreeGrafter"/>
</dbReference>
<dbReference type="Pfam" id="PF12890">
    <property type="entry name" value="DHOase"/>
    <property type="match status" value="1"/>
</dbReference>
<evidence type="ECO:0000256" key="1">
    <source>
        <dbReference type="ARBA" id="ARBA00022975"/>
    </source>
</evidence>
<dbReference type="InterPro" id="IPR011059">
    <property type="entry name" value="Metal-dep_hydrolase_composite"/>
</dbReference>
<feature type="domain" description="Dihydroorotase catalytic" evidence="2">
    <location>
        <begin position="62"/>
        <end position="249"/>
    </location>
</feature>
<dbReference type="GO" id="GO:0004038">
    <property type="term" value="F:allantoinase activity"/>
    <property type="evidence" value="ECO:0007669"/>
    <property type="project" value="TreeGrafter"/>
</dbReference>
<dbReference type="InterPro" id="IPR032466">
    <property type="entry name" value="Metal_Hydrolase"/>
</dbReference>
<dbReference type="SUPFAM" id="SSF51556">
    <property type="entry name" value="Metallo-dependent hydrolases"/>
    <property type="match status" value="1"/>
</dbReference>
<dbReference type="InterPro" id="IPR050138">
    <property type="entry name" value="DHOase/Allantoinase_Hydrolase"/>
</dbReference>
<dbReference type="NCBIfam" id="TIGR00857">
    <property type="entry name" value="pyrC_multi"/>
    <property type="match status" value="1"/>
</dbReference>
<dbReference type="InterPro" id="IPR004722">
    <property type="entry name" value="DHOase"/>
</dbReference>
<dbReference type="PANTHER" id="PTHR43668:SF2">
    <property type="entry name" value="ALLANTOINASE"/>
    <property type="match status" value="1"/>
</dbReference>
<dbReference type="PANTHER" id="PTHR43668">
    <property type="entry name" value="ALLANTOINASE"/>
    <property type="match status" value="1"/>
</dbReference>
<protein>
    <submittedName>
        <fullName evidence="3">Dihydroorotase</fullName>
        <ecNumber evidence="3">3.5.2.3</ecNumber>
    </submittedName>
</protein>
<sequence>MSRMVQTRPLWLTNARVVDPSQGLDGPGAVLMIDGRIAAAGPSAANDGAPDGTEIVDCRGLVVAPGLVDLCAHVGEPGHEHRETFASAGRAAAAGGITTLIAMPDTDPCIDDPALVDFVATRARRTSAVRVRVMAALTKGQQGGELTEFGLLGEAGAVGFTSGRGTIANAQVLRRALTYARDFGALVCNRPEDAALKGAAVMNLSETAVRLGLQGIPAEAETVMLARDLRLARLAGGRYHASLLSAAESPELMAWAKDRGIAATASVSAAHLTLNEMDIGAYRTFFKLSPPLRAEADRLALVEAVKTGAIDVIVSNHDPQDVETKRLPFAEAADGAIGLETFLSAGLRLVHDGSLSLPRLIEAMSTRPAEIAGLDAGTLRKGAPADVVAFDPDEPWVLNARDILSKAKNTPYDGARFTGRVRRTYVGGVPVFER</sequence>
<dbReference type="Gene3D" id="3.20.20.140">
    <property type="entry name" value="Metal-dependent hydrolases"/>
    <property type="match status" value="1"/>
</dbReference>
<dbReference type="EMBL" id="FMJD01000004">
    <property type="protein sequence ID" value="SCM73694.1"/>
    <property type="molecule type" value="Genomic_DNA"/>
</dbReference>
<keyword evidence="1" id="KW-0665">Pyrimidine biosynthesis</keyword>
<reference evidence="3" key="1">
    <citation type="submission" date="2016-08" db="EMBL/GenBank/DDBJ databases">
        <authorList>
            <person name="Seilhamer J.J."/>
        </authorList>
    </citation>
    <scope>NUCLEOTIDE SEQUENCE</scope>
    <source>
        <strain evidence="3">86</strain>
    </source>
</reference>
<dbReference type="GO" id="GO:0006221">
    <property type="term" value="P:pyrimidine nucleotide biosynthetic process"/>
    <property type="evidence" value="ECO:0007669"/>
    <property type="project" value="UniProtKB-KW"/>
</dbReference>
<dbReference type="AlphaFoldDB" id="A0A212L7Z6"/>
<dbReference type="GO" id="GO:0005737">
    <property type="term" value="C:cytoplasm"/>
    <property type="evidence" value="ECO:0007669"/>
    <property type="project" value="TreeGrafter"/>
</dbReference>
<dbReference type="NCBIfam" id="NF006558">
    <property type="entry name" value="PRK09059.1"/>
    <property type="match status" value="1"/>
</dbReference>
<dbReference type="GO" id="GO:0046872">
    <property type="term" value="F:metal ion binding"/>
    <property type="evidence" value="ECO:0007669"/>
    <property type="project" value="InterPro"/>
</dbReference>
<gene>
    <name evidence="3" type="primary">pyrC</name>
    <name evidence="3" type="ORF">KL86PLE_120045</name>
</gene>
<dbReference type="GO" id="GO:0004151">
    <property type="term" value="F:dihydroorotase activity"/>
    <property type="evidence" value="ECO:0007669"/>
    <property type="project" value="UniProtKB-EC"/>
</dbReference>
<organism evidence="3">
    <name type="scientific">uncultured Pleomorphomonas sp</name>
    <dbReference type="NCBI Taxonomy" id="442121"/>
    <lineage>
        <taxon>Bacteria</taxon>
        <taxon>Pseudomonadati</taxon>
        <taxon>Pseudomonadota</taxon>
        <taxon>Alphaproteobacteria</taxon>
        <taxon>Hyphomicrobiales</taxon>
        <taxon>Pleomorphomonadaceae</taxon>
        <taxon>Pleomorphomonas</taxon>
        <taxon>environmental samples</taxon>
    </lineage>
</organism>
<proteinExistence type="predicted"/>
<accession>A0A212L7Z6</accession>
<dbReference type="EC" id="3.5.2.3" evidence="3"/>
<evidence type="ECO:0000259" key="2">
    <source>
        <dbReference type="Pfam" id="PF12890"/>
    </source>
</evidence>
<name>A0A212L7Z6_9HYPH</name>
<dbReference type="SUPFAM" id="SSF51338">
    <property type="entry name" value="Composite domain of metallo-dependent hydrolases"/>
    <property type="match status" value="1"/>
</dbReference>
<dbReference type="InterPro" id="IPR024403">
    <property type="entry name" value="DHOase_cat"/>
</dbReference>
<evidence type="ECO:0000313" key="3">
    <source>
        <dbReference type="EMBL" id="SCM73694.1"/>
    </source>
</evidence>
<keyword evidence="3" id="KW-0378">Hydrolase</keyword>